<keyword evidence="2" id="KW-0808">Transferase</keyword>
<gene>
    <name evidence="2" type="primary">tam</name>
    <name evidence="2" type="ORF">NMY3_03511</name>
</gene>
<dbReference type="InterPro" id="IPR029063">
    <property type="entry name" value="SAM-dependent_MTases_sf"/>
</dbReference>
<reference evidence="3" key="1">
    <citation type="submission" date="2015-10" db="EMBL/GenBank/DDBJ databases">
        <title>Niche specialization of a soil ammonia-oxidizing archaeon, Candidatus Nitrosocosmicus oleophilus.</title>
        <authorList>
            <person name="Jung M.-Y."/>
            <person name="Rhee S.-K."/>
        </authorList>
    </citation>
    <scope>NUCLEOTIDE SEQUENCE [LARGE SCALE GENOMIC DNA]</scope>
    <source>
        <strain evidence="3">MY3</strain>
    </source>
</reference>
<dbReference type="EMBL" id="CP012850">
    <property type="protein sequence ID" value="ALI37693.1"/>
    <property type="molecule type" value="Genomic_DNA"/>
</dbReference>
<dbReference type="PANTHER" id="PTHR43861">
    <property type="entry name" value="TRANS-ACONITATE 2-METHYLTRANSFERASE-RELATED"/>
    <property type="match status" value="1"/>
</dbReference>
<dbReference type="OrthoDB" id="11691at2157"/>
<dbReference type="EC" id="2.1.1.144" evidence="2"/>
<dbReference type="GO" id="GO:0032259">
    <property type="term" value="P:methylation"/>
    <property type="evidence" value="ECO:0007669"/>
    <property type="project" value="UniProtKB-KW"/>
</dbReference>
<dbReference type="Proteomes" id="UP000058925">
    <property type="component" value="Chromosome"/>
</dbReference>
<protein>
    <submittedName>
        <fullName evidence="2">Trans-aconitate 2-methyltransferase</fullName>
        <ecNumber evidence="2">2.1.1.144</ecNumber>
    </submittedName>
</protein>
<feature type="domain" description="Methyltransferase type 11" evidence="1">
    <location>
        <begin position="44"/>
        <end position="138"/>
    </location>
</feature>
<dbReference type="InterPro" id="IPR013216">
    <property type="entry name" value="Methyltransf_11"/>
</dbReference>
<dbReference type="Gene3D" id="3.40.50.150">
    <property type="entry name" value="Vaccinia Virus protein VP39"/>
    <property type="match status" value="1"/>
</dbReference>
<organism evidence="2 3">
    <name type="scientific">Candidatus Nitrosocosmicus oleophilus</name>
    <dbReference type="NCBI Taxonomy" id="1353260"/>
    <lineage>
        <taxon>Archaea</taxon>
        <taxon>Nitrososphaerota</taxon>
        <taxon>Nitrososphaeria</taxon>
        <taxon>Nitrososphaerales</taxon>
        <taxon>Nitrososphaeraceae</taxon>
        <taxon>Candidatus Nitrosocosmicus</taxon>
    </lineage>
</organism>
<accession>A0A654M4L6</accession>
<proteinExistence type="predicted"/>
<keyword evidence="2" id="KW-0489">Methyltransferase</keyword>
<evidence type="ECO:0000259" key="1">
    <source>
        <dbReference type="Pfam" id="PF08241"/>
    </source>
</evidence>
<evidence type="ECO:0000313" key="3">
    <source>
        <dbReference type="Proteomes" id="UP000058925"/>
    </source>
</evidence>
<dbReference type="PANTHER" id="PTHR43861:SF1">
    <property type="entry name" value="TRANS-ACONITATE 2-METHYLTRANSFERASE"/>
    <property type="match status" value="1"/>
</dbReference>
<dbReference type="SUPFAM" id="SSF53335">
    <property type="entry name" value="S-adenosyl-L-methionine-dependent methyltransferases"/>
    <property type="match status" value="1"/>
</dbReference>
<dbReference type="RefSeq" id="WP_196816717.1">
    <property type="nucleotide sequence ID" value="NZ_CP012850.1"/>
</dbReference>
<dbReference type="GeneID" id="60423335"/>
<keyword evidence="3" id="KW-1185">Reference proteome</keyword>
<sequence length="273" mass="31690">MRSLRHERGNWDAENYHKVSSIQETWAIELLAKRKWKGNEVLIDAGCGSGRVTRIISNILKNGKIYAIDLDQNMIEQAKINLKDKENVIFVNADLSSVEIPEPVDVVFSNAVLHWIKDHYKLFCNFWQLLKHSGEILIQCGGKGNLGTVKLMLDLTRKSSKFKGYFHDWKDPWNFASAEETFSIMERVGFKQIETGLTKKIAKFSSFEEYRLFMKTVVMKPYLSYLPSDYDNQIVNSFMDCFFKHQKKNIKGFSEDSTGYALDYTRLNIRAIK</sequence>
<dbReference type="CDD" id="cd02440">
    <property type="entry name" value="AdoMet_MTases"/>
    <property type="match status" value="1"/>
</dbReference>
<evidence type="ECO:0000313" key="2">
    <source>
        <dbReference type="EMBL" id="ALI37693.1"/>
    </source>
</evidence>
<dbReference type="Pfam" id="PF08241">
    <property type="entry name" value="Methyltransf_11"/>
    <property type="match status" value="1"/>
</dbReference>
<dbReference type="GO" id="GO:0030798">
    <property type="term" value="F:trans-aconitate 2-methyltransferase activity"/>
    <property type="evidence" value="ECO:0007669"/>
    <property type="project" value="UniProtKB-EC"/>
</dbReference>
<name>A0A654M4L6_9ARCH</name>
<dbReference type="AlphaFoldDB" id="A0A654M4L6"/>
<dbReference type="KEGG" id="taa:NMY3_03511"/>